<dbReference type="Pfam" id="PF05699">
    <property type="entry name" value="Dimer_Tnp_hAT"/>
    <property type="match status" value="1"/>
</dbReference>
<protein>
    <recommendedName>
        <fullName evidence="1">HAT C-terminal dimerisation domain-containing protein</fullName>
    </recommendedName>
</protein>
<dbReference type="Proteomes" id="UP000078542">
    <property type="component" value="Unassembled WGS sequence"/>
</dbReference>
<dbReference type="PANTHER" id="PTHR45749">
    <property type="match status" value="1"/>
</dbReference>
<feature type="domain" description="HAT C-terminal dimerisation" evidence="1">
    <location>
        <begin position="140"/>
        <end position="211"/>
    </location>
</feature>
<dbReference type="STRING" id="456900.A0A151IBX4"/>
<evidence type="ECO:0000313" key="2">
    <source>
        <dbReference type="EMBL" id="KYM97008.1"/>
    </source>
</evidence>
<gene>
    <name evidence="2" type="ORF">ALC62_12321</name>
</gene>
<dbReference type="InterPro" id="IPR008906">
    <property type="entry name" value="HATC_C_dom"/>
</dbReference>
<dbReference type="AlphaFoldDB" id="A0A151IBX4"/>
<dbReference type="EMBL" id="KQ978098">
    <property type="protein sequence ID" value="KYM97008.1"/>
    <property type="molecule type" value="Genomic_DNA"/>
</dbReference>
<dbReference type="GO" id="GO:0046983">
    <property type="term" value="F:protein dimerization activity"/>
    <property type="evidence" value="ECO:0007669"/>
    <property type="project" value="InterPro"/>
</dbReference>
<name>A0A151IBX4_9HYME</name>
<organism evidence="2 3">
    <name type="scientific">Cyphomyrmex costatus</name>
    <dbReference type="NCBI Taxonomy" id="456900"/>
    <lineage>
        <taxon>Eukaryota</taxon>
        <taxon>Metazoa</taxon>
        <taxon>Ecdysozoa</taxon>
        <taxon>Arthropoda</taxon>
        <taxon>Hexapoda</taxon>
        <taxon>Insecta</taxon>
        <taxon>Pterygota</taxon>
        <taxon>Neoptera</taxon>
        <taxon>Endopterygota</taxon>
        <taxon>Hymenoptera</taxon>
        <taxon>Apocrita</taxon>
        <taxon>Aculeata</taxon>
        <taxon>Formicoidea</taxon>
        <taxon>Formicidae</taxon>
        <taxon>Myrmicinae</taxon>
        <taxon>Cyphomyrmex</taxon>
    </lineage>
</organism>
<evidence type="ECO:0000313" key="3">
    <source>
        <dbReference type="Proteomes" id="UP000078542"/>
    </source>
</evidence>
<dbReference type="PANTHER" id="PTHR45749:SF35">
    <property type="entry name" value="AC-LIKE TRANSPOSASE-RELATED"/>
    <property type="match status" value="1"/>
</dbReference>
<keyword evidence="3" id="KW-1185">Reference proteome</keyword>
<accession>A0A151IBX4</accession>
<proteinExistence type="predicted"/>
<evidence type="ECO:0000259" key="1">
    <source>
        <dbReference type="Pfam" id="PF05699"/>
    </source>
</evidence>
<reference evidence="2 3" key="1">
    <citation type="submission" date="2016-03" db="EMBL/GenBank/DDBJ databases">
        <title>Cyphomyrmex costatus WGS genome.</title>
        <authorList>
            <person name="Nygaard S."/>
            <person name="Hu H."/>
            <person name="Boomsma J."/>
            <person name="Zhang G."/>
        </authorList>
    </citation>
    <scope>NUCLEOTIDE SEQUENCE [LARGE SCALE GENOMIC DNA]</scope>
    <source>
        <strain evidence="2">MS0001</strain>
        <tissue evidence="2">Whole body</tissue>
    </source>
</reference>
<sequence>MALRSSSDLLNTPNNRNFLGLVELMARYDSVLMEHVSYVKAARHRVTYLSKDTQNELISLMGNRIRNTLIDRIKTAKYFSVILDCTFQKIKNLFEEDLLKNYNNFHILLQDGQISDIDGTDLFEELSCFIQVVPENNQSYLLDILKYLIELKLNLVYPNIYISVRILLTLPVTIATAERSFSKLKLIKNYLRSNTSQERLLGLAMMSIEREISHETDFSNVINDFASAKARKIRF</sequence>